<proteinExistence type="predicted"/>
<feature type="transmembrane region" description="Helical" evidence="6">
    <location>
        <begin position="21"/>
        <end position="43"/>
    </location>
</feature>
<name>A0A6A6B907_9PEZI</name>
<feature type="transmembrane region" description="Helical" evidence="6">
    <location>
        <begin position="87"/>
        <end position="106"/>
    </location>
</feature>
<feature type="region of interest" description="Disordered" evidence="5">
    <location>
        <begin position="444"/>
        <end position="466"/>
    </location>
</feature>
<dbReference type="PANTHER" id="PTHR23502:SF152">
    <property type="entry name" value="MAJOR FACILITATOR SUPERFAMILY (MFS) PROFILE DOMAIN-CONTAINING PROTEIN-RELATED"/>
    <property type="match status" value="1"/>
</dbReference>
<evidence type="ECO:0000256" key="6">
    <source>
        <dbReference type="SAM" id="Phobius"/>
    </source>
</evidence>
<dbReference type="InterPro" id="IPR020846">
    <property type="entry name" value="MFS_dom"/>
</dbReference>
<evidence type="ECO:0000256" key="1">
    <source>
        <dbReference type="ARBA" id="ARBA00004141"/>
    </source>
</evidence>
<dbReference type="Gene3D" id="1.20.1250.20">
    <property type="entry name" value="MFS general substrate transporter like domains"/>
    <property type="match status" value="1"/>
</dbReference>
<dbReference type="GO" id="GO:0005886">
    <property type="term" value="C:plasma membrane"/>
    <property type="evidence" value="ECO:0007669"/>
    <property type="project" value="TreeGrafter"/>
</dbReference>
<dbReference type="InterPro" id="IPR011701">
    <property type="entry name" value="MFS"/>
</dbReference>
<evidence type="ECO:0000256" key="3">
    <source>
        <dbReference type="ARBA" id="ARBA00022989"/>
    </source>
</evidence>
<gene>
    <name evidence="8" type="ORF">K452DRAFT_230155</name>
</gene>
<dbReference type="SUPFAM" id="SSF103473">
    <property type="entry name" value="MFS general substrate transporter"/>
    <property type="match status" value="1"/>
</dbReference>
<dbReference type="OrthoDB" id="3066029at2759"/>
<reference evidence="8" key="1">
    <citation type="journal article" date="2020" name="Stud. Mycol.">
        <title>101 Dothideomycetes genomes: a test case for predicting lifestyles and emergence of pathogens.</title>
        <authorList>
            <person name="Haridas S."/>
            <person name="Albert R."/>
            <person name="Binder M."/>
            <person name="Bloem J."/>
            <person name="Labutti K."/>
            <person name="Salamov A."/>
            <person name="Andreopoulos B."/>
            <person name="Baker S."/>
            <person name="Barry K."/>
            <person name="Bills G."/>
            <person name="Bluhm B."/>
            <person name="Cannon C."/>
            <person name="Castanera R."/>
            <person name="Culley D."/>
            <person name="Daum C."/>
            <person name="Ezra D."/>
            <person name="Gonzalez J."/>
            <person name="Henrissat B."/>
            <person name="Kuo A."/>
            <person name="Liang C."/>
            <person name="Lipzen A."/>
            <person name="Lutzoni F."/>
            <person name="Magnuson J."/>
            <person name="Mondo S."/>
            <person name="Nolan M."/>
            <person name="Ohm R."/>
            <person name="Pangilinan J."/>
            <person name="Park H.-J."/>
            <person name="Ramirez L."/>
            <person name="Alfaro M."/>
            <person name="Sun H."/>
            <person name="Tritt A."/>
            <person name="Yoshinaga Y."/>
            <person name="Zwiers L.-H."/>
            <person name="Turgeon B."/>
            <person name="Goodwin S."/>
            <person name="Spatafora J."/>
            <person name="Crous P."/>
            <person name="Grigoriev I."/>
        </authorList>
    </citation>
    <scope>NUCLEOTIDE SEQUENCE</scope>
    <source>
        <strain evidence="8">CBS 121167</strain>
    </source>
</reference>
<dbReference type="AlphaFoldDB" id="A0A6A6B907"/>
<accession>A0A6A6B907</accession>
<evidence type="ECO:0000313" key="9">
    <source>
        <dbReference type="Proteomes" id="UP000799438"/>
    </source>
</evidence>
<feature type="domain" description="Major facilitator superfamily (MFS) profile" evidence="7">
    <location>
        <begin position="22"/>
        <end position="431"/>
    </location>
</feature>
<evidence type="ECO:0000256" key="2">
    <source>
        <dbReference type="ARBA" id="ARBA00022692"/>
    </source>
</evidence>
<feature type="transmembrane region" description="Helical" evidence="6">
    <location>
        <begin position="403"/>
        <end position="424"/>
    </location>
</feature>
<feature type="transmembrane region" description="Helical" evidence="6">
    <location>
        <begin position="344"/>
        <end position="366"/>
    </location>
</feature>
<keyword evidence="9" id="KW-1185">Reference proteome</keyword>
<evidence type="ECO:0000256" key="5">
    <source>
        <dbReference type="SAM" id="MobiDB-lite"/>
    </source>
</evidence>
<dbReference type="GO" id="GO:0022857">
    <property type="term" value="F:transmembrane transporter activity"/>
    <property type="evidence" value="ECO:0007669"/>
    <property type="project" value="InterPro"/>
</dbReference>
<dbReference type="PANTHER" id="PTHR23502">
    <property type="entry name" value="MAJOR FACILITATOR SUPERFAMILY"/>
    <property type="match status" value="1"/>
</dbReference>
<sequence>MKKLESNADHNYAYPLWRKSLIVFVTSWTTLAATFSSTSLFSAASEIAKDFGTTQEKVNLSSAGILLAMGFSSFVWGPIGIIIGRRFAYNSCIVVLFLFTIGAALAPNMRTFVVMRVLSGLQGTYFHVSGQVILAEYFPPIQRGTATGFFLAGTVLGPPFGPLVAGIIVTYQSWRVILWLQAAMVGVSFILAMTVIPYNKSREESKQAMSILEMLDHFNPKHVFGLMIYPNIFFTDLACGLLSWTQYSLLSAPRHIITERFNLTSPLVSGLFYISPAAGFLAGTMIGGKYSDMTVRKWIDKRGGVRLPQDRLNSGMFSFFFLVPVTSLVYGWCLQADKGGLPLPVIMAFFTAGGLMAAFASLNTYCAEAMPRKRAQVVAAKYCVQYTFSAVTSGASVPMIDAIGVGPTCTISAVFVLIGGVLTMTTAKYGMRMQDWVDVRIKRKPEPEKPQLSEEEETAPKLDAVV</sequence>
<evidence type="ECO:0000259" key="7">
    <source>
        <dbReference type="PROSITE" id="PS50850"/>
    </source>
</evidence>
<dbReference type="EMBL" id="ML995489">
    <property type="protein sequence ID" value="KAF2140446.1"/>
    <property type="molecule type" value="Genomic_DNA"/>
</dbReference>
<keyword evidence="4 6" id="KW-0472">Membrane</keyword>
<organism evidence="8 9">
    <name type="scientific">Aplosporella prunicola CBS 121167</name>
    <dbReference type="NCBI Taxonomy" id="1176127"/>
    <lineage>
        <taxon>Eukaryota</taxon>
        <taxon>Fungi</taxon>
        <taxon>Dikarya</taxon>
        <taxon>Ascomycota</taxon>
        <taxon>Pezizomycotina</taxon>
        <taxon>Dothideomycetes</taxon>
        <taxon>Dothideomycetes incertae sedis</taxon>
        <taxon>Botryosphaeriales</taxon>
        <taxon>Aplosporellaceae</taxon>
        <taxon>Aplosporella</taxon>
    </lineage>
</organism>
<feature type="transmembrane region" description="Helical" evidence="6">
    <location>
        <begin position="146"/>
        <end position="171"/>
    </location>
</feature>
<dbReference type="RefSeq" id="XP_033396159.1">
    <property type="nucleotide sequence ID" value="XM_033537080.1"/>
</dbReference>
<dbReference type="Proteomes" id="UP000799438">
    <property type="component" value="Unassembled WGS sequence"/>
</dbReference>
<feature type="transmembrane region" description="Helical" evidence="6">
    <location>
        <begin position="267"/>
        <end position="291"/>
    </location>
</feature>
<protein>
    <recommendedName>
        <fullName evidence="7">Major facilitator superfamily (MFS) profile domain-containing protein</fullName>
    </recommendedName>
</protein>
<dbReference type="PROSITE" id="PS50850">
    <property type="entry name" value="MFS"/>
    <property type="match status" value="1"/>
</dbReference>
<feature type="transmembrane region" description="Helical" evidence="6">
    <location>
        <begin position="223"/>
        <end position="247"/>
    </location>
</feature>
<comment type="subcellular location">
    <subcellularLocation>
        <location evidence="1">Membrane</location>
        <topology evidence="1">Multi-pass membrane protein</topology>
    </subcellularLocation>
</comment>
<evidence type="ECO:0000256" key="4">
    <source>
        <dbReference type="ARBA" id="ARBA00023136"/>
    </source>
</evidence>
<dbReference type="Pfam" id="PF07690">
    <property type="entry name" value="MFS_1"/>
    <property type="match status" value="1"/>
</dbReference>
<evidence type="ECO:0000313" key="8">
    <source>
        <dbReference type="EMBL" id="KAF2140446.1"/>
    </source>
</evidence>
<feature type="transmembrane region" description="Helical" evidence="6">
    <location>
        <begin position="177"/>
        <end position="199"/>
    </location>
</feature>
<keyword evidence="2 6" id="KW-0812">Transmembrane</keyword>
<dbReference type="InterPro" id="IPR036259">
    <property type="entry name" value="MFS_trans_sf"/>
</dbReference>
<keyword evidence="3 6" id="KW-1133">Transmembrane helix</keyword>
<feature type="transmembrane region" description="Helical" evidence="6">
    <location>
        <begin position="63"/>
        <end position="82"/>
    </location>
</feature>
<dbReference type="GeneID" id="54294576"/>
<feature type="transmembrane region" description="Helical" evidence="6">
    <location>
        <begin position="312"/>
        <end position="332"/>
    </location>
</feature>